<keyword evidence="6 7" id="KW-0472">Membrane</keyword>
<feature type="transmembrane region" description="Helical" evidence="7">
    <location>
        <begin position="60"/>
        <end position="81"/>
    </location>
</feature>
<dbReference type="Pfam" id="PF00507">
    <property type="entry name" value="Oxidored_q4"/>
    <property type="match status" value="1"/>
</dbReference>
<dbReference type="InterPro" id="IPR038430">
    <property type="entry name" value="NDAH_ubi_oxred_su3_sf"/>
</dbReference>
<dbReference type="HAMAP" id="MF_01394">
    <property type="entry name" value="NDH1_NuoA"/>
    <property type="match status" value="1"/>
</dbReference>
<evidence type="ECO:0000256" key="6">
    <source>
        <dbReference type="ARBA" id="ARBA00023136"/>
    </source>
</evidence>
<dbReference type="GO" id="GO:0008137">
    <property type="term" value="F:NADH dehydrogenase (ubiquinone) activity"/>
    <property type="evidence" value="ECO:0007669"/>
    <property type="project" value="InterPro"/>
</dbReference>
<accession>W0NUG9</accession>
<sequence>MDNTALPILLFVAISAALSVGMLLAGWAVGPKRQSAVKEMPYESGMDPIHDAHRKFDVRFHLVAIAFLVFDVELLFLYPWAVASRNPAGVDAAVAAADSVGAGLSRGLVFGESLIFIALLAAGLVYAWRRGVFQWR</sequence>
<dbReference type="InterPro" id="IPR023043">
    <property type="entry name" value="NAD(P)H_OxRDtase_bac/plastid"/>
</dbReference>
<dbReference type="GO" id="GO:0016651">
    <property type="term" value="F:oxidoreductase activity, acting on NAD(P)H"/>
    <property type="evidence" value="ECO:0007669"/>
    <property type="project" value="InterPro"/>
</dbReference>
<protein>
    <submittedName>
        <fullName evidence="8">NAD(P)H-quinone oxidoreductase subunit 3</fullName>
        <ecNumber evidence="8">1.6.5.-</ecNumber>
    </submittedName>
</protein>
<proteinExistence type="inferred from homology"/>
<gene>
    <name evidence="8" type="primary">ndhC</name>
    <name evidence="8" type="ORF">META_00020</name>
</gene>
<evidence type="ECO:0000256" key="3">
    <source>
        <dbReference type="ARBA" id="ARBA00022448"/>
    </source>
</evidence>
<organism evidence="8">
    <name type="scientific">uncultured organism</name>
    <dbReference type="NCBI Taxonomy" id="155900"/>
    <lineage>
        <taxon>unclassified sequences</taxon>
        <taxon>environmental samples</taxon>
    </lineage>
</organism>
<feature type="transmembrane region" description="Helical" evidence="7">
    <location>
        <begin position="108"/>
        <end position="128"/>
    </location>
</feature>
<feature type="transmembrane region" description="Helical" evidence="7">
    <location>
        <begin position="6"/>
        <end position="30"/>
    </location>
</feature>
<keyword evidence="3" id="KW-0813">Transport</keyword>
<comment type="subcellular location">
    <subcellularLocation>
        <location evidence="1">Membrane</location>
        <topology evidence="1">Multi-pass membrane protein</topology>
    </subcellularLocation>
</comment>
<dbReference type="GO" id="GO:0030964">
    <property type="term" value="C:NADH dehydrogenase complex"/>
    <property type="evidence" value="ECO:0007669"/>
    <property type="project" value="TreeGrafter"/>
</dbReference>
<dbReference type="AlphaFoldDB" id="W0NUG9"/>
<dbReference type="Gene3D" id="1.20.58.1610">
    <property type="entry name" value="NADH:ubiquinone/plastoquinone oxidoreductase, chain 3"/>
    <property type="match status" value="1"/>
</dbReference>
<reference evidence="8" key="1">
    <citation type="submission" date="2013-09" db="EMBL/GenBank/DDBJ databases">
        <title>Novel inorganic pyrophosphatase from soil metagenomic and family and subfamily prediction.</title>
        <authorList>
            <person name="Rodrigues G.R."/>
            <person name="Val-Moraes S.P."/>
            <person name="Varani A.M."/>
            <person name="Lemos E.G.M."/>
            <person name="Pizauro J.M."/>
        </authorList>
    </citation>
    <scope>NUCLEOTIDE SEQUENCE</scope>
</reference>
<comment type="similarity">
    <text evidence="2">Belongs to the complex I subunit 3 family.</text>
</comment>
<dbReference type="PANTHER" id="PTHR11058">
    <property type="entry name" value="NADH-UBIQUINONE OXIDOREDUCTASE CHAIN 3"/>
    <property type="match status" value="1"/>
</dbReference>
<evidence type="ECO:0000256" key="2">
    <source>
        <dbReference type="ARBA" id="ARBA00008472"/>
    </source>
</evidence>
<dbReference type="EC" id="1.6.5.-" evidence="8"/>
<keyword evidence="4 7" id="KW-0812">Transmembrane</keyword>
<evidence type="ECO:0000313" key="8">
    <source>
        <dbReference type="EMBL" id="AHG52946.1"/>
    </source>
</evidence>
<dbReference type="EMBL" id="KF715620">
    <property type="protein sequence ID" value="AHG52946.1"/>
    <property type="molecule type" value="Genomic_DNA"/>
</dbReference>
<dbReference type="InterPro" id="IPR000440">
    <property type="entry name" value="NADH_UbQ/plastoQ_OxRdtase_su3"/>
</dbReference>
<dbReference type="PANTHER" id="PTHR11058:SF9">
    <property type="entry name" value="NADH-UBIQUINONE OXIDOREDUCTASE CHAIN 3"/>
    <property type="match status" value="1"/>
</dbReference>
<evidence type="ECO:0000256" key="4">
    <source>
        <dbReference type="ARBA" id="ARBA00022692"/>
    </source>
</evidence>
<keyword evidence="5 7" id="KW-1133">Transmembrane helix</keyword>
<name>W0NUG9_9ZZZZ</name>
<evidence type="ECO:0000256" key="1">
    <source>
        <dbReference type="ARBA" id="ARBA00004141"/>
    </source>
</evidence>
<keyword evidence="8" id="KW-0560">Oxidoreductase</keyword>
<evidence type="ECO:0000256" key="7">
    <source>
        <dbReference type="SAM" id="Phobius"/>
    </source>
</evidence>
<evidence type="ECO:0000256" key="5">
    <source>
        <dbReference type="ARBA" id="ARBA00022989"/>
    </source>
</evidence>